<name>F4P091_BATDJ</name>
<feature type="transmembrane region" description="Helical" evidence="2">
    <location>
        <begin position="15"/>
        <end position="34"/>
    </location>
</feature>
<evidence type="ECO:0000256" key="1">
    <source>
        <dbReference type="SAM" id="MobiDB-lite"/>
    </source>
</evidence>
<dbReference type="OrthoDB" id="2172318at2759"/>
<keyword evidence="2" id="KW-1133">Transmembrane helix</keyword>
<feature type="transmembrane region" description="Helical" evidence="2">
    <location>
        <begin position="209"/>
        <end position="229"/>
    </location>
</feature>
<evidence type="ECO:0000313" key="3">
    <source>
        <dbReference type="EMBL" id="EGF81408.1"/>
    </source>
</evidence>
<evidence type="ECO:0000256" key="2">
    <source>
        <dbReference type="SAM" id="Phobius"/>
    </source>
</evidence>
<feature type="transmembrane region" description="Helical" evidence="2">
    <location>
        <begin position="123"/>
        <end position="147"/>
    </location>
</feature>
<feature type="transmembrane region" description="Helical" evidence="2">
    <location>
        <begin position="159"/>
        <end position="182"/>
    </location>
</feature>
<accession>F4P091</accession>
<protein>
    <recommendedName>
        <fullName evidence="5">G-protein coupled receptors family 1 profile domain-containing protein</fullName>
    </recommendedName>
</protein>
<keyword evidence="2" id="KW-0812">Transmembrane</keyword>
<organism evidence="3 4">
    <name type="scientific">Batrachochytrium dendrobatidis (strain JAM81 / FGSC 10211)</name>
    <name type="common">Frog chytrid fungus</name>
    <dbReference type="NCBI Taxonomy" id="684364"/>
    <lineage>
        <taxon>Eukaryota</taxon>
        <taxon>Fungi</taxon>
        <taxon>Fungi incertae sedis</taxon>
        <taxon>Chytridiomycota</taxon>
        <taxon>Chytridiomycota incertae sedis</taxon>
        <taxon>Chytridiomycetes</taxon>
        <taxon>Rhizophydiales</taxon>
        <taxon>Rhizophydiales incertae sedis</taxon>
        <taxon>Batrachochytrium</taxon>
    </lineage>
</organism>
<feature type="compositionally biased region" description="Basic and acidic residues" evidence="1">
    <location>
        <begin position="326"/>
        <end position="341"/>
    </location>
</feature>
<dbReference type="EMBL" id="GL882882">
    <property type="protein sequence ID" value="EGF81408.1"/>
    <property type="molecule type" value="Genomic_DNA"/>
</dbReference>
<reference evidence="3 4" key="1">
    <citation type="submission" date="2009-12" db="EMBL/GenBank/DDBJ databases">
        <title>The draft genome of Batrachochytrium dendrobatidis.</title>
        <authorList>
            <consortium name="US DOE Joint Genome Institute (JGI-PGF)"/>
            <person name="Kuo A."/>
            <person name="Salamov A."/>
            <person name="Schmutz J."/>
            <person name="Lucas S."/>
            <person name="Pitluck S."/>
            <person name="Rosenblum E."/>
            <person name="Stajich J."/>
            <person name="Eisen M."/>
            <person name="Grigoriev I.V."/>
        </authorList>
    </citation>
    <scope>NUCLEOTIDE SEQUENCE [LARGE SCALE GENOMIC DNA]</scope>
    <source>
        <strain evidence="4">JAM81 / FGSC 10211</strain>
    </source>
</reference>
<feature type="compositionally biased region" description="Polar residues" evidence="1">
    <location>
        <begin position="306"/>
        <end position="322"/>
    </location>
</feature>
<evidence type="ECO:0008006" key="5">
    <source>
        <dbReference type="Google" id="ProtNLM"/>
    </source>
</evidence>
<feature type="transmembrane region" description="Helical" evidence="2">
    <location>
        <begin position="92"/>
        <end position="111"/>
    </location>
</feature>
<evidence type="ECO:0000313" key="4">
    <source>
        <dbReference type="Proteomes" id="UP000007241"/>
    </source>
</evidence>
<keyword evidence="4" id="KW-1185">Reference proteome</keyword>
<gene>
    <name evidence="3" type="ORF">BATDEDRAFT_23804</name>
</gene>
<feature type="transmembrane region" description="Helical" evidence="2">
    <location>
        <begin position="46"/>
        <end position="72"/>
    </location>
</feature>
<proteinExistence type="predicted"/>
<sequence length="348" mass="38931">MPPRIPPEQVLQMGFPTFSAVISVFAFFVGIYGAHKLIQRGRAKRFTPAIIALIVINLLPVLLQVVEAIYLYHSDRLPGFKTWRNWCYSPSLLLLNLVQLEIMSIFNSSFFRWKVFRLENMPYVQIVAVIVHLVFAGPTYLEGIVYYNQPNLPFGRWCMYGTMAYSFMVVVFGISQNIFLFNRVQQHMDSLRSNEISGYKTTSLQGNRIRILIVVLIILDITAFTTYVLSVVVGGLKQPGALPGGFALQQCVFAIAGVHQYAESTLFQMIVDQLNNRISRGGNTHRSGGSNAKNVYFGESTDDSKQLSLNELDSPTTPSSASPGLKADRDSSSLKSPDHFRSQHACSV</sequence>
<keyword evidence="2" id="KW-0472">Membrane</keyword>
<dbReference type="Proteomes" id="UP000007241">
    <property type="component" value="Unassembled WGS sequence"/>
</dbReference>
<dbReference type="GeneID" id="18238315"/>
<dbReference type="InParanoid" id="F4P091"/>
<feature type="region of interest" description="Disordered" evidence="1">
    <location>
        <begin position="304"/>
        <end position="348"/>
    </location>
</feature>
<dbReference type="AlphaFoldDB" id="F4P091"/>
<dbReference type="RefSeq" id="XP_006677839.1">
    <property type="nucleotide sequence ID" value="XM_006677776.1"/>
</dbReference>
<dbReference type="HOGENOM" id="CLU_796893_0_0_1"/>